<evidence type="ECO:0000313" key="6">
    <source>
        <dbReference type="Proteomes" id="UP000180043"/>
    </source>
</evidence>
<proteinExistence type="predicted"/>
<evidence type="ECO:0000256" key="2">
    <source>
        <dbReference type="ARBA" id="ARBA00022840"/>
    </source>
</evidence>
<accession>A0A1S1LCJ6</accession>
<keyword evidence="1 3" id="KW-0547">Nucleotide-binding</keyword>
<dbReference type="SMART" id="SM00382">
    <property type="entry name" value="AAA"/>
    <property type="match status" value="2"/>
</dbReference>
<dbReference type="InterPro" id="IPR027417">
    <property type="entry name" value="P-loop_NTPase"/>
</dbReference>
<dbReference type="Gene3D" id="3.40.50.300">
    <property type="entry name" value="P-loop containing nucleotide triphosphate hydrolases"/>
    <property type="match status" value="3"/>
</dbReference>
<dbReference type="GO" id="GO:0005524">
    <property type="term" value="F:ATP binding"/>
    <property type="evidence" value="ECO:0007669"/>
    <property type="project" value="UniProtKB-UniRule"/>
</dbReference>
<sequence length="882" mass="94665">MVNVSDLNRNVSPWVNRAREGRRVTVMKDSVPVAQLVGIDQMRYLDLLERNAEAAAAAIPDPAGDPTAPALSDLTPRLGQTSIGITASGEEICLDLNRHYLAIGSDATEVAALLSAMIAGAEPATPTEFIVGTANPTVTLVHRRRRTDIPTAVEPNLEIATIAARFAEQLTGELASRDALLRAADVNSIADYRAQNPDTASTAPDLIVVLDQADLVVEHLDAPTLTTLLRRGDRYGIHLWLIARTLKGLEHLPLPTSRLTTRLDSRNVSRKILETPEAVALGYGRALLCEPMATSQILLARPDHSRSSLRPERGTTGWGPRLNAPVTLAEADLQRAPDSSELGITLGVTDPPREPYVIRPSNLGGNILVLGQRGSGVTTAITTLIASTGFSYTPADCSFFIIDSDTKQDLTVVNEFPNIAGYARLSDVDIIERMLAILCQELNDRDQVPESDFTGDDYPRHSMVVISDWEVFASSASAEQLRKLHVLLDHGPRAGIYVVIAARSAMQIPVKLQSYFGVTVHLRVEDVSASGYLSASARALAREIPADQPGRCVDIRGARAARIAYPSLSSMSDTEPDPDGLPALVQALRAAHPEQPPAARIPSVATVIEEAEVWKAFTPDAAKPAWVPLWQPIGVSAETLQIATAGDHILAVGDPQSGKTNLMRTLINNVVRQLGPEDAQFVILDSSGDLSDVGPLLERHGMLLGYAMNREAADQIVAAKVRPVIEGRVLTADTPVNKEIMDHRSWWSGPDIFVIVDDATAFNSGIYGGGSSSTLAQLISLHTRLGLHVYATSPARTYIGDQRSVPLVGALAAPNATAIYLSGKPAYGTVHAGTDIRFTQRRPGHGVLLDWDTGTQQVVQTSLSAPWSDGGIPRGYDGSLLL</sequence>
<dbReference type="InterPro" id="IPR002543">
    <property type="entry name" value="FtsK_dom"/>
</dbReference>
<dbReference type="GO" id="GO:0003677">
    <property type="term" value="F:DNA binding"/>
    <property type="evidence" value="ECO:0007669"/>
    <property type="project" value="InterPro"/>
</dbReference>
<dbReference type="PANTHER" id="PTHR22683:SF41">
    <property type="entry name" value="DNA TRANSLOCASE FTSK"/>
    <property type="match status" value="1"/>
</dbReference>
<evidence type="ECO:0000313" key="5">
    <source>
        <dbReference type="EMBL" id="OHU47383.1"/>
    </source>
</evidence>
<dbReference type="InterPro" id="IPR003593">
    <property type="entry name" value="AAA+_ATPase"/>
</dbReference>
<organism evidence="5 6">
    <name type="scientific">Mycobacteroides chelonae</name>
    <name type="common">Mycobacterium chelonae</name>
    <dbReference type="NCBI Taxonomy" id="1774"/>
    <lineage>
        <taxon>Bacteria</taxon>
        <taxon>Bacillati</taxon>
        <taxon>Actinomycetota</taxon>
        <taxon>Actinomycetes</taxon>
        <taxon>Mycobacteriales</taxon>
        <taxon>Mycobacteriaceae</taxon>
        <taxon>Mycobacteroides</taxon>
    </lineage>
</organism>
<dbReference type="PANTHER" id="PTHR22683">
    <property type="entry name" value="SPORULATION PROTEIN RELATED"/>
    <property type="match status" value="1"/>
</dbReference>
<protein>
    <recommendedName>
        <fullName evidence="4">FtsK domain-containing protein</fullName>
    </recommendedName>
</protein>
<gene>
    <name evidence="5" type="ORF">BKG82_27635</name>
</gene>
<evidence type="ECO:0000256" key="3">
    <source>
        <dbReference type="PROSITE-ProRule" id="PRU00289"/>
    </source>
</evidence>
<reference evidence="5 6" key="1">
    <citation type="submission" date="2016-10" db="EMBL/GenBank/DDBJ databases">
        <title>Evaluation of Human, Veterinary and Environmental Mycobacterium chelonae Isolates by Core Genome Phylogenomic Analysis, Targeted Gene Comparison, and Anti-microbial Susceptibility Patterns: A Tale of Mistaken Identities.</title>
        <authorList>
            <person name="Fogelson S.B."/>
            <person name="Camus A.C."/>
            <person name="Lorenz W."/>
            <person name="Vasireddy R."/>
            <person name="Vasireddy S."/>
            <person name="Smith T."/>
            <person name="Brown-Elliott B.A."/>
            <person name="Wallace R.J.Jr."/>
            <person name="Hasan N.A."/>
            <person name="Reischl U."/>
            <person name="Sanchez S."/>
        </authorList>
    </citation>
    <scope>NUCLEOTIDE SEQUENCE [LARGE SCALE GENOMIC DNA]</scope>
    <source>
        <strain evidence="5 6">15515</strain>
    </source>
</reference>
<keyword evidence="2 3" id="KW-0067">ATP-binding</keyword>
<name>A0A1S1LCJ6_MYCCH</name>
<dbReference type="SUPFAM" id="SSF52540">
    <property type="entry name" value="P-loop containing nucleoside triphosphate hydrolases"/>
    <property type="match status" value="2"/>
</dbReference>
<dbReference type="PROSITE" id="PS50901">
    <property type="entry name" value="FTSK"/>
    <property type="match status" value="1"/>
</dbReference>
<evidence type="ECO:0000256" key="1">
    <source>
        <dbReference type="ARBA" id="ARBA00022741"/>
    </source>
</evidence>
<dbReference type="AlphaFoldDB" id="A0A1S1LCJ6"/>
<feature type="binding site" evidence="3">
    <location>
        <begin position="371"/>
        <end position="378"/>
    </location>
    <ligand>
        <name>ATP</name>
        <dbReference type="ChEBI" id="CHEBI:30616"/>
    </ligand>
</feature>
<dbReference type="Pfam" id="PF01580">
    <property type="entry name" value="FtsK_SpoIIIE"/>
    <property type="match status" value="2"/>
</dbReference>
<comment type="caution">
    <text evidence="5">The sequence shown here is derived from an EMBL/GenBank/DDBJ whole genome shotgun (WGS) entry which is preliminary data.</text>
</comment>
<dbReference type="EMBL" id="MLIQ01000042">
    <property type="protein sequence ID" value="OHU47383.1"/>
    <property type="molecule type" value="Genomic_DNA"/>
</dbReference>
<dbReference type="InterPro" id="IPR050206">
    <property type="entry name" value="FtsK/SpoIIIE/SftA"/>
</dbReference>
<evidence type="ECO:0000259" key="4">
    <source>
        <dbReference type="PROSITE" id="PS50901"/>
    </source>
</evidence>
<feature type="domain" description="FtsK" evidence="4">
    <location>
        <begin position="353"/>
        <end position="531"/>
    </location>
</feature>
<dbReference type="Proteomes" id="UP000180043">
    <property type="component" value="Unassembled WGS sequence"/>
</dbReference>